<proteinExistence type="inferred from homology"/>
<dbReference type="Proteomes" id="UP001295740">
    <property type="component" value="Unassembled WGS sequence"/>
</dbReference>
<evidence type="ECO:0000256" key="3">
    <source>
        <dbReference type="ARBA" id="ARBA00023002"/>
    </source>
</evidence>
<dbReference type="InterPro" id="IPR050523">
    <property type="entry name" value="AKR_Detox_Biosynth"/>
</dbReference>
<keyword evidence="6" id="KW-1185">Reference proteome</keyword>
<dbReference type="InterPro" id="IPR023210">
    <property type="entry name" value="NADP_OxRdtase_dom"/>
</dbReference>
<dbReference type="GO" id="GO:0005829">
    <property type="term" value="C:cytosol"/>
    <property type="evidence" value="ECO:0007669"/>
    <property type="project" value="UniProtKB-ARBA"/>
</dbReference>
<dbReference type="PANTHER" id="PTHR43364">
    <property type="entry name" value="NADH-SPECIFIC METHYLGLYOXAL REDUCTASE-RELATED"/>
    <property type="match status" value="1"/>
</dbReference>
<evidence type="ECO:0000256" key="2">
    <source>
        <dbReference type="ARBA" id="ARBA00022857"/>
    </source>
</evidence>
<dbReference type="Pfam" id="PF00248">
    <property type="entry name" value="Aldo_ket_red"/>
    <property type="match status" value="1"/>
</dbReference>
<evidence type="ECO:0000256" key="1">
    <source>
        <dbReference type="ARBA" id="ARBA00007905"/>
    </source>
</evidence>
<comment type="caution">
    <text evidence="5">The sequence shown here is derived from an EMBL/GenBank/DDBJ whole genome shotgun (WGS) entry which is preliminary data.</text>
</comment>
<keyword evidence="3" id="KW-0560">Oxidoreductase</keyword>
<sequence length="356" mass="39815">MPGPPPLAPALQRSIDATKVDYVNLGQSGLRVSVPILGGMSLGSKEWAPWVLDEDDSLQILKAAYDRGINTWDTANAYSNGLSEKVIGKALKHFGIQREKVVIMTKCFMPVGEESNLHVPPPVASQSVDYVNQAGLSRGAILKAVDASLKRLDTTYIDVLQLHRFDDSTPIEETMEALHDLVRSGKVHYIGASSMWATQFAQMQFVAEKNGWTKFISMQNYYNLCYREEEREMIRFCKATGVGLIPWSPLYSGRLARPLSSSRTLRSDMPNPLDPTMTDVDRAIIARVEELATKKGWKMSHVGLIWLRMKGAIPITGFNSVERVEEACELRGKTLTDDEIQYLEELYVPKTARGNF</sequence>
<keyword evidence="2" id="KW-0521">NADP</keyword>
<dbReference type="InterPro" id="IPR036812">
    <property type="entry name" value="NAD(P)_OxRdtase_dom_sf"/>
</dbReference>
<gene>
    <name evidence="5" type="ORF">KHLLAP_LOCUS1011</name>
</gene>
<reference evidence="5" key="1">
    <citation type="submission" date="2023-10" db="EMBL/GenBank/DDBJ databases">
        <authorList>
            <person name="Hackl T."/>
        </authorList>
    </citation>
    <scope>NUCLEOTIDE SEQUENCE</scope>
</reference>
<dbReference type="GO" id="GO:0016491">
    <property type="term" value="F:oxidoreductase activity"/>
    <property type="evidence" value="ECO:0007669"/>
    <property type="project" value="UniProtKB-KW"/>
</dbReference>
<dbReference type="FunFam" id="3.20.20.100:FF:000004">
    <property type="entry name" value="Oxidoreductase, aldo/keto reductase"/>
    <property type="match status" value="1"/>
</dbReference>
<dbReference type="CDD" id="cd19079">
    <property type="entry name" value="AKR_EcYajO-like"/>
    <property type="match status" value="1"/>
</dbReference>
<feature type="domain" description="NADP-dependent oxidoreductase" evidence="4">
    <location>
        <begin position="36"/>
        <end position="347"/>
    </location>
</feature>
<evidence type="ECO:0000313" key="5">
    <source>
        <dbReference type="EMBL" id="CAJ2500543.1"/>
    </source>
</evidence>
<evidence type="ECO:0000313" key="6">
    <source>
        <dbReference type="Proteomes" id="UP001295740"/>
    </source>
</evidence>
<comment type="similarity">
    <text evidence="1">Belongs to the aldo/keto reductase family.</text>
</comment>
<protein>
    <submittedName>
        <fullName evidence="5">Uu.00g033960.m01.CDS01</fullName>
    </submittedName>
</protein>
<name>A0AAI8V428_9PEZI</name>
<dbReference type="EMBL" id="CAUWAG010000003">
    <property type="protein sequence ID" value="CAJ2500543.1"/>
    <property type="molecule type" value="Genomic_DNA"/>
</dbReference>
<organism evidence="5 6">
    <name type="scientific">Anthostomella pinea</name>
    <dbReference type="NCBI Taxonomy" id="933095"/>
    <lineage>
        <taxon>Eukaryota</taxon>
        <taxon>Fungi</taxon>
        <taxon>Dikarya</taxon>
        <taxon>Ascomycota</taxon>
        <taxon>Pezizomycotina</taxon>
        <taxon>Sordariomycetes</taxon>
        <taxon>Xylariomycetidae</taxon>
        <taxon>Xylariales</taxon>
        <taxon>Xylariaceae</taxon>
        <taxon>Anthostomella</taxon>
    </lineage>
</organism>
<dbReference type="AlphaFoldDB" id="A0AAI8V428"/>
<accession>A0AAI8V428</accession>
<dbReference type="Gene3D" id="3.20.20.100">
    <property type="entry name" value="NADP-dependent oxidoreductase domain"/>
    <property type="match status" value="1"/>
</dbReference>
<dbReference type="SUPFAM" id="SSF51430">
    <property type="entry name" value="NAD(P)-linked oxidoreductase"/>
    <property type="match status" value="1"/>
</dbReference>
<evidence type="ECO:0000259" key="4">
    <source>
        <dbReference type="Pfam" id="PF00248"/>
    </source>
</evidence>
<dbReference type="PANTHER" id="PTHR43364:SF9">
    <property type="entry name" value="OXIDOREDUCTASE"/>
    <property type="match status" value="1"/>
</dbReference>